<name>A0A3P3Q4J5_9FIRM</name>
<reference evidence="1 2" key="1">
    <citation type="submission" date="2018-11" db="EMBL/GenBank/DDBJ databases">
        <title>Genome sequencing of Lachnoanaerobaculum orale DSM 24553T.</title>
        <authorList>
            <person name="Kook J.-K."/>
            <person name="Park S.-N."/>
            <person name="Lim Y.K."/>
        </authorList>
    </citation>
    <scope>NUCLEOTIDE SEQUENCE [LARGE SCALE GENOMIC DNA]</scope>
    <source>
        <strain evidence="1 2">DSM 24553</strain>
    </source>
</reference>
<accession>A0A3P3Q4J5</accession>
<evidence type="ECO:0000313" key="2">
    <source>
        <dbReference type="Proteomes" id="UP000276982"/>
    </source>
</evidence>
<dbReference type="RefSeq" id="WP_124951024.1">
    <property type="nucleotide sequence ID" value="NZ_RRCM01000001.1"/>
</dbReference>
<protein>
    <submittedName>
        <fullName evidence="1">Uncharacterized protein</fullName>
    </submittedName>
</protein>
<keyword evidence="2" id="KW-1185">Reference proteome</keyword>
<dbReference type="Proteomes" id="UP000276982">
    <property type="component" value="Unassembled WGS sequence"/>
</dbReference>
<dbReference type="EMBL" id="RRCM01000001">
    <property type="protein sequence ID" value="RRJ15954.1"/>
    <property type="molecule type" value="Genomic_DNA"/>
</dbReference>
<comment type="caution">
    <text evidence="1">The sequence shown here is derived from an EMBL/GenBank/DDBJ whole genome shotgun (WGS) entry which is preliminary data.</text>
</comment>
<evidence type="ECO:0000313" key="1">
    <source>
        <dbReference type="EMBL" id="RRJ15954.1"/>
    </source>
</evidence>
<dbReference type="AlphaFoldDB" id="A0A3P3Q4J5"/>
<proteinExistence type="predicted"/>
<organism evidence="1 2">
    <name type="scientific">Lachnoanaerobaculum orale</name>
    <dbReference type="NCBI Taxonomy" id="979627"/>
    <lineage>
        <taxon>Bacteria</taxon>
        <taxon>Bacillati</taxon>
        <taxon>Bacillota</taxon>
        <taxon>Clostridia</taxon>
        <taxon>Lachnospirales</taxon>
        <taxon>Lachnospiraceae</taxon>
        <taxon>Lachnoanaerobaculum</taxon>
    </lineage>
</organism>
<sequence length="114" mass="13826">MQKWKTNPEVIKNDRYKSAEIAYMEIQKYCKVKGYMFFPDMTEEEFVNLTKIMFKVPGWLVPIDRKEEFISDRKLGKYRDKWKDCYLILGVFHAFEDDGKWYFSVNIDGKNIEK</sequence>
<gene>
    <name evidence="1" type="ORF">EHW90_02660</name>
</gene>